<dbReference type="PANTHER" id="PTHR46413">
    <property type="entry name" value="HEAVY METAL-ASSOCIATED ISOPRENYLATED PLANT PROTEIN 6"/>
    <property type="match status" value="1"/>
</dbReference>
<name>A0A0A9CY60_ARUDO</name>
<evidence type="ECO:0000313" key="3">
    <source>
        <dbReference type="EMBL" id="JAD81269.1"/>
    </source>
</evidence>
<dbReference type="InterPro" id="IPR044594">
    <property type="entry name" value="HIPP01/3/5/6"/>
</dbReference>
<dbReference type="CDD" id="cd00371">
    <property type="entry name" value="HMA"/>
    <property type="match status" value="1"/>
</dbReference>
<reference evidence="3" key="1">
    <citation type="submission" date="2014-09" db="EMBL/GenBank/DDBJ databases">
        <authorList>
            <person name="Magalhaes I.L.F."/>
            <person name="Oliveira U."/>
            <person name="Santos F.R."/>
            <person name="Vidigal T.H.D.A."/>
            <person name="Brescovit A.D."/>
            <person name="Santos A.J."/>
        </authorList>
    </citation>
    <scope>NUCLEOTIDE SEQUENCE</scope>
    <source>
        <tissue evidence="3">Shoot tissue taken approximately 20 cm above the soil surface</tissue>
    </source>
</reference>
<accession>A0A0A9CY60</accession>
<dbReference type="EMBL" id="GBRH01216626">
    <property type="protein sequence ID" value="JAD81269.1"/>
    <property type="molecule type" value="Transcribed_RNA"/>
</dbReference>
<feature type="region of interest" description="Disordered" evidence="1">
    <location>
        <begin position="105"/>
        <end position="140"/>
    </location>
</feature>
<dbReference type="PANTHER" id="PTHR46413:SF19">
    <property type="entry name" value="HMA DOMAIN-CONTAINING PROTEIN"/>
    <property type="match status" value="1"/>
</dbReference>
<dbReference type="InterPro" id="IPR036163">
    <property type="entry name" value="HMA_dom_sf"/>
</dbReference>
<dbReference type="Gene3D" id="3.30.70.100">
    <property type="match status" value="1"/>
</dbReference>
<dbReference type="InterPro" id="IPR006121">
    <property type="entry name" value="HMA_dom"/>
</dbReference>
<reference evidence="3" key="2">
    <citation type="journal article" date="2015" name="Data Brief">
        <title>Shoot transcriptome of the giant reed, Arundo donax.</title>
        <authorList>
            <person name="Barrero R.A."/>
            <person name="Guerrero F.D."/>
            <person name="Moolhuijzen P."/>
            <person name="Goolsby J.A."/>
            <person name="Tidwell J."/>
            <person name="Bellgard S.E."/>
            <person name="Bellgard M.I."/>
        </authorList>
    </citation>
    <scope>NUCLEOTIDE SEQUENCE</scope>
    <source>
        <tissue evidence="3">Shoot tissue taken approximately 20 cm above the soil surface</tissue>
    </source>
</reference>
<evidence type="ECO:0000259" key="2">
    <source>
        <dbReference type="PROSITE" id="PS50846"/>
    </source>
</evidence>
<feature type="domain" description="HMA" evidence="2">
    <location>
        <begin position="11"/>
        <end position="79"/>
    </location>
</feature>
<protein>
    <recommendedName>
        <fullName evidence="2">HMA domain-containing protein</fullName>
    </recommendedName>
</protein>
<dbReference type="PROSITE" id="PS50846">
    <property type="entry name" value="HMA_2"/>
    <property type="match status" value="1"/>
</dbReference>
<proteinExistence type="predicted"/>
<feature type="compositionally biased region" description="Polar residues" evidence="1">
    <location>
        <begin position="115"/>
        <end position="131"/>
    </location>
</feature>
<evidence type="ECO:0000256" key="1">
    <source>
        <dbReference type="SAM" id="MobiDB-lite"/>
    </source>
</evidence>
<organism evidence="3">
    <name type="scientific">Arundo donax</name>
    <name type="common">Giant reed</name>
    <name type="synonym">Donax arundinaceus</name>
    <dbReference type="NCBI Taxonomy" id="35708"/>
    <lineage>
        <taxon>Eukaryota</taxon>
        <taxon>Viridiplantae</taxon>
        <taxon>Streptophyta</taxon>
        <taxon>Embryophyta</taxon>
        <taxon>Tracheophyta</taxon>
        <taxon>Spermatophyta</taxon>
        <taxon>Magnoliopsida</taxon>
        <taxon>Liliopsida</taxon>
        <taxon>Poales</taxon>
        <taxon>Poaceae</taxon>
        <taxon>PACMAD clade</taxon>
        <taxon>Arundinoideae</taxon>
        <taxon>Arundineae</taxon>
        <taxon>Arundo</taxon>
    </lineage>
</organism>
<dbReference type="SUPFAM" id="SSF55008">
    <property type="entry name" value="HMA, heavy metal-associated domain"/>
    <property type="match status" value="1"/>
</dbReference>
<dbReference type="AlphaFoldDB" id="A0A0A9CY60"/>
<dbReference type="GO" id="GO:0046872">
    <property type="term" value="F:metal ion binding"/>
    <property type="evidence" value="ECO:0007669"/>
    <property type="project" value="InterPro"/>
</dbReference>
<sequence length="177" mass="19679">MGKEQRMLDGSKTYVLKFDMHCQCNGCVKKINGAVKQISHSEGLERADLLVETGEVKVIWRMDPEKLCYLLQEVTKKRVKIVTQSTLSEGRIATSQQTKKLFGQAPSDSFVPESLETSSGWQNSGSTSHVTPSAPPLPDAWNRTETVPSERCWYRWSAPSSTLGMWAASDITGNVQL</sequence>